<evidence type="ECO:0008006" key="3">
    <source>
        <dbReference type="Google" id="ProtNLM"/>
    </source>
</evidence>
<reference evidence="2" key="1">
    <citation type="journal article" date="2019" name="Int. J. Syst. Evol. Microbiol.">
        <title>The Global Catalogue of Microorganisms (GCM) 10K type strain sequencing project: providing services to taxonomists for standard genome sequencing and annotation.</title>
        <authorList>
            <consortium name="The Broad Institute Genomics Platform"/>
            <consortium name="The Broad Institute Genome Sequencing Center for Infectious Disease"/>
            <person name="Wu L."/>
            <person name="Ma J."/>
        </authorList>
    </citation>
    <scope>NUCLEOTIDE SEQUENCE [LARGE SCALE GENOMIC DNA]</scope>
    <source>
        <strain evidence="2">DFY28</strain>
    </source>
</reference>
<proteinExistence type="predicted"/>
<organism evidence="1 2">
    <name type="scientific">Phenylobacterium terrae</name>
    <dbReference type="NCBI Taxonomy" id="2665495"/>
    <lineage>
        <taxon>Bacteria</taxon>
        <taxon>Pseudomonadati</taxon>
        <taxon>Pseudomonadota</taxon>
        <taxon>Alphaproteobacteria</taxon>
        <taxon>Caulobacterales</taxon>
        <taxon>Caulobacteraceae</taxon>
        <taxon>Phenylobacterium</taxon>
    </lineage>
</organism>
<keyword evidence="2" id="KW-1185">Reference proteome</keyword>
<evidence type="ECO:0000313" key="2">
    <source>
        <dbReference type="Proteomes" id="UP001597237"/>
    </source>
</evidence>
<dbReference type="Proteomes" id="UP001597237">
    <property type="component" value="Unassembled WGS sequence"/>
</dbReference>
<evidence type="ECO:0000313" key="1">
    <source>
        <dbReference type="EMBL" id="MFD1783964.1"/>
    </source>
</evidence>
<name>A0ABW4N1V5_9CAUL</name>
<comment type="caution">
    <text evidence="1">The sequence shown here is derived from an EMBL/GenBank/DDBJ whole genome shotgun (WGS) entry which is preliminary data.</text>
</comment>
<dbReference type="RefSeq" id="WP_377282848.1">
    <property type="nucleotide sequence ID" value="NZ_JBHRSI010000008.1"/>
</dbReference>
<dbReference type="EMBL" id="JBHUEY010000001">
    <property type="protein sequence ID" value="MFD1783964.1"/>
    <property type="molecule type" value="Genomic_DNA"/>
</dbReference>
<sequence>MDNPQSAVAAEVGDHRQVPLTVLRLAMRASNQFLLDAVVYASAGRDFTDNLILLAIIQANVAPITADPELQRRYATADAPPPDELRRPISINAVAASLQLPFETVRRRVVHMAEKGLCEITHRGLVVPESQVVPAAHVAILETNYRAVRGLYLRLRTAGCLPPPANSPPAPAAPPLRAVARLSSDFVLRLVDPMIRTAGSLVGGLTLLAVFDLNTRRIPDEERGDERAGPDGFVPDALRRPASVREVAERLALPYEQTRRRLAAFAAEGRCTRAGEGYVLSAQNLARADMLQAYRTSYGSLQRMFAGAGELGVLTEWEQELAAGSAR</sequence>
<accession>A0ABW4N1V5</accession>
<gene>
    <name evidence="1" type="ORF">ACFSC0_11215</name>
</gene>
<protein>
    <recommendedName>
        <fullName evidence="3">HTH iclR-type domain-containing protein</fullName>
    </recommendedName>
</protein>